<dbReference type="InterPro" id="IPR042272">
    <property type="entry name" value="ATP12_ATP_synth-F1-assembly_N"/>
</dbReference>
<comment type="subcellular location">
    <subcellularLocation>
        <location evidence="1">Mitochondrion</location>
    </subcellularLocation>
</comment>
<protein>
    <submittedName>
        <fullName evidence="6">Chaperone</fullName>
    </submittedName>
</protein>
<organism evidence="6 7">
    <name type="scientific">Coemansia spiralis</name>
    <dbReference type="NCBI Taxonomy" id="417178"/>
    <lineage>
        <taxon>Eukaryota</taxon>
        <taxon>Fungi</taxon>
        <taxon>Fungi incertae sedis</taxon>
        <taxon>Zoopagomycota</taxon>
        <taxon>Kickxellomycotina</taxon>
        <taxon>Kickxellomycetes</taxon>
        <taxon>Kickxellales</taxon>
        <taxon>Kickxellaceae</taxon>
        <taxon>Coemansia</taxon>
    </lineage>
</organism>
<comment type="caution">
    <text evidence="6">The sequence shown here is derived from an EMBL/GenBank/DDBJ whole genome shotgun (WGS) entry which is preliminary data.</text>
</comment>
<evidence type="ECO:0000313" key="7">
    <source>
        <dbReference type="Proteomes" id="UP001151518"/>
    </source>
</evidence>
<dbReference type="OrthoDB" id="5673at2759"/>
<evidence type="ECO:0000256" key="5">
    <source>
        <dbReference type="ARBA" id="ARBA00023186"/>
    </source>
</evidence>
<dbReference type="GO" id="GO:0005739">
    <property type="term" value="C:mitochondrion"/>
    <property type="evidence" value="ECO:0007669"/>
    <property type="project" value="UniProtKB-SubCell"/>
</dbReference>
<evidence type="ECO:0000313" key="6">
    <source>
        <dbReference type="EMBL" id="KAJ2669330.1"/>
    </source>
</evidence>
<evidence type="ECO:0000256" key="2">
    <source>
        <dbReference type="ARBA" id="ARBA00008231"/>
    </source>
</evidence>
<dbReference type="SUPFAM" id="SSF160909">
    <property type="entry name" value="ATP12-like"/>
    <property type="match status" value="1"/>
</dbReference>
<proteinExistence type="inferred from homology"/>
<dbReference type="Pfam" id="PF07542">
    <property type="entry name" value="ATP12"/>
    <property type="match status" value="1"/>
</dbReference>
<evidence type="ECO:0000256" key="3">
    <source>
        <dbReference type="ARBA" id="ARBA00022946"/>
    </source>
</evidence>
<evidence type="ECO:0000256" key="1">
    <source>
        <dbReference type="ARBA" id="ARBA00004173"/>
    </source>
</evidence>
<keyword evidence="4" id="KW-0496">Mitochondrion</keyword>
<dbReference type="Gene3D" id="3.30.2180.10">
    <property type="entry name" value="ATP12-like"/>
    <property type="match status" value="1"/>
</dbReference>
<gene>
    <name evidence="6" type="primary">atp12</name>
    <name evidence="6" type="ORF">GGI25_006182</name>
</gene>
<reference evidence="6" key="1">
    <citation type="submission" date="2022-07" db="EMBL/GenBank/DDBJ databases">
        <title>Phylogenomic reconstructions and comparative analyses of Kickxellomycotina fungi.</title>
        <authorList>
            <person name="Reynolds N.K."/>
            <person name="Stajich J.E."/>
            <person name="Barry K."/>
            <person name="Grigoriev I.V."/>
            <person name="Crous P."/>
            <person name="Smith M.E."/>
        </authorList>
    </citation>
    <scope>NUCLEOTIDE SEQUENCE</scope>
    <source>
        <strain evidence="6">NRRL 3115</strain>
    </source>
</reference>
<name>A0A9W8KTZ0_9FUNG</name>
<keyword evidence="5" id="KW-0143">Chaperone</keyword>
<keyword evidence="3" id="KW-0809">Transit peptide</keyword>
<dbReference type="GO" id="GO:0033615">
    <property type="term" value="P:mitochondrial proton-transporting ATP synthase complex assembly"/>
    <property type="evidence" value="ECO:0007669"/>
    <property type="project" value="TreeGrafter"/>
</dbReference>
<dbReference type="Gene3D" id="1.10.3580.10">
    <property type="entry name" value="ATP12 ATPase"/>
    <property type="match status" value="1"/>
</dbReference>
<dbReference type="AlphaFoldDB" id="A0A9W8KTZ0"/>
<dbReference type="EMBL" id="JANBTW010000154">
    <property type="protein sequence ID" value="KAJ2669330.1"/>
    <property type="molecule type" value="Genomic_DNA"/>
</dbReference>
<dbReference type="PANTHER" id="PTHR21013">
    <property type="entry name" value="ATP SYNTHASE MITOCHONDRIAL F1 COMPLEX ASSEMBLY FACTOR 2/ATP12 PROTEIN, MITOCHONDRIAL PRECURSOR"/>
    <property type="match status" value="1"/>
</dbReference>
<accession>A0A9W8KTZ0</accession>
<dbReference type="InterPro" id="IPR023335">
    <property type="entry name" value="ATP12_ortho_dom_sf"/>
</dbReference>
<dbReference type="InterPro" id="IPR011419">
    <property type="entry name" value="ATP12_ATP_synth-F1-assembly"/>
</dbReference>
<sequence>MLVNLSRQKRCYSVIDVIAAHSTLAHAKSALMDSANANRAYNTTRKPLDRPNNGTNIGLAQDLGSAAGTLEKNKMPPIRRFWRNVNVEERDGKFVVLLDKRPIKTPDGKIVQIPKRQAALAWLVGGEWESQKELLGSHALPLTSLLCRSIDGLSDPQVRADVISKLLKYFQTDSACFHEEYPRVLVELQQKHYTPIVEWAKSKYGIDIQTTTNIFALRQPPESTKDLRDAVSEFSPLKLAAFEKAVMTAKSFLIGLALVEQRISAEEAAMAAQVEANSQMQLWGELENAHDIDNAAIRQILGASACAALEA</sequence>
<dbReference type="PANTHER" id="PTHR21013:SF10">
    <property type="entry name" value="ATP SYNTHASE MITOCHONDRIAL F1 COMPLEX ASSEMBLY FACTOR 2"/>
    <property type="match status" value="1"/>
</dbReference>
<evidence type="ECO:0000256" key="4">
    <source>
        <dbReference type="ARBA" id="ARBA00023128"/>
    </source>
</evidence>
<comment type="similarity">
    <text evidence="2">Belongs to the ATP12 family.</text>
</comment>
<dbReference type="Proteomes" id="UP001151518">
    <property type="component" value="Unassembled WGS sequence"/>
</dbReference>